<feature type="region of interest" description="Disordered" evidence="1">
    <location>
        <begin position="21"/>
        <end position="46"/>
    </location>
</feature>
<feature type="compositionally biased region" description="Low complexity" evidence="1">
    <location>
        <begin position="256"/>
        <end position="272"/>
    </location>
</feature>
<accession>A0A1A7VHT4</accession>
<dbReference type="EMBL" id="CWHQ02000004">
    <property type="protein sequence ID" value="SBO21316.1"/>
    <property type="molecule type" value="Genomic_DNA"/>
</dbReference>
<dbReference type="AlphaFoldDB" id="A0A1A7VHT4"/>
<reference evidence="5" key="3">
    <citation type="submission" date="2016-05" db="EMBL/GenBank/DDBJ databases">
        <authorList>
            <person name="Sharaf Hazem."/>
        </authorList>
    </citation>
    <scope>NUCLEOTIDE SEQUENCE [LARGE SCALE GENOMIC DNA]</scope>
    <source>
        <strain evidence="5">H</strain>
    </source>
</reference>
<dbReference type="OrthoDB" id="381419at2759"/>
<evidence type="ECO:0000256" key="1">
    <source>
        <dbReference type="SAM" id="MobiDB-lite"/>
    </source>
</evidence>
<dbReference type="InterPro" id="IPR008780">
    <property type="entry name" value="Plasmodium_Vir"/>
</dbReference>
<feature type="compositionally biased region" description="Low complexity" evidence="1">
    <location>
        <begin position="335"/>
        <end position="347"/>
    </location>
</feature>
<dbReference type="Pfam" id="PF05795">
    <property type="entry name" value="Plasmodium_Vir"/>
    <property type="match status" value="1"/>
</dbReference>
<evidence type="ECO:0000313" key="5">
    <source>
        <dbReference type="Proteomes" id="UP000182142"/>
    </source>
</evidence>
<reference evidence="2" key="1">
    <citation type="submission" date="2016-05" db="EMBL/GenBank/DDBJ databases">
        <authorList>
            <person name="Lavstsen T."/>
            <person name="Jespersen J.S."/>
        </authorList>
    </citation>
    <scope>NUCLEOTIDE SEQUENCE [LARGE SCALE GENOMIC DNA]</scope>
</reference>
<reference evidence="4" key="2">
    <citation type="submission" date="2016-05" db="EMBL/GenBank/DDBJ databases">
        <authorList>
            <person name="Sharaf H."/>
        </authorList>
    </citation>
    <scope>NUCLEOTIDE SEQUENCE [LARGE SCALE GENOMIC DNA]</scope>
    <source>
        <strain evidence="4">H</strain>
    </source>
</reference>
<feature type="region of interest" description="Disordered" evidence="1">
    <location>
        <begin position="314"/>
        <end position="400"/>
    </location>
</feature>
<evidence type="ECO:0000313" key="4">
    <source>
        <dbReference type="Proteomes" id="UP000182128"/>
    </source>
</evidence>
<dbReference type="Proteomes" id="UP000182142">
    <property type="component" value="Unassembled WGS sequence"/>
</dbReference>
<gene>
    <name evidence="2" type="ORF">PKNA1_C2_1002800</name>
    <name evidence="3" type="ORF">PKNA1_H1_1002800</name>
</gene>
<feature type="compositionally biased region" description="Gly residues" evidence="1">
    <location>
        <begin position="348"/>
        <end position="359"/>
    </location>
</feature>
<feature type="region of interest" description="Disordered" evidence="1">
    <location>
        <begin position="246"/>
        <end position="272"/>
    </location>
</feature>
<dbReference type="VEuPathDB" id="PlasmoDB:PKNH_1002800"/>
<proteinExistence type="predicted"/>
<evidence type="ECO:0000313" key="3">
    <source>
        <dbReference type="EMBL" id="SBO21773.1"/>
    </source>
</evidence>
<name>A0A1A7VHT4_PLAKH</name>
<sequence>MSASSGSILTEEEMRRVFPSKVAESEINSSGDTSCKDGGSGSISSVEQTLKGHDDIASDAEDIAKYFCYVYEKKENISQDVSPCYYLYYYLGDLFYNSMESEDSFWRLMGIVSQQLGDIIGYNQTCKVELSKIKKDLFIWEKKVHDYYKDYTTIGEKLNTKNADTPCSEALQEYLRNAALAYGQIESYCLEPNGGGIEYCTKFSTTYKDLTLPNDLSSMCGSTSTRSTTFVRPEQTREQQQLIQEEARRRSAEAVTDGSTATTGSDSTIAPGAVAGGTIATIGLPTIGFFLYKYTNIFDGIKNSLFGGLNNGNNRRGRRSTGRHNFQHFDDTLTDNDSSTLGDDGSTTLGGGGGGGSSTLGGSSTDVSTIYNDGRGRPSPPKGRAGTNNRRQGNIRYYAT</sequence>
<evidence type="ECO:0000313" key="2">
    <source>
        <dbReference type="EMBL" id="SBO21316.1"/>
    </source>
</evidence>
<feature type="compositionally biased region" description="Basic residues" evidence="1">
    <location>
        <begin position="315"/>
        <end position="326"/>
    </location>
</feature>
<protein>
    <submittedName>
        <fullName evidence="2">KIR protein</fullName>
    </submittedName>
</protein>
<dbReference type="Proteomes" id="UP000182128">
    <property type="component" value="Unassembled WGS sequence"/>
</dbReference>
<organism evidence="2 4">
    <name type="scientific">Plasmodium knowlesi (strain H)</name>
    <dbReference type="NCBI Taxonomy" id="5851"/>
    <lineage>
        <taxon>Eukaryota</taxon>
        <taxon>Sar</taxon>
        <taxon>Alveolata</taxon>
        <taxon>Apicomplexa</taxon>
        <taxon>Aconoidasida</taxon>
        <taxon>Haemosporida</taxon>
        <taxon>Plasmodiidae</taxon>
        <taxon>Plasmodium</taxon>
        <taxon>Plasmodium (Plasmodium)</taxon>
    </lineage>
</organism>
<dbReference type="EMBL" id="CWHR02000003">
    <property type="protein sequence ID" value="SBO21773.1"/>
    <property type="molecule type" value="Genomic_DNA"/>
</dbReference>